<dbReference type="Gene3D" id="2.40.170.20">
    <property type="entry name" value="TonB-dependent receptor, beta-barrel domain"/>
    <property type="match status" value="1"/>
</dbReference>
<dbReference type="InterPro" id="IPR037066">
    <property type="entry name" value="Plug_dom_sf"/>
</dbReference>
<dbReference type="PANTHER" id="PTHR32552">
    <property type="entry name" value="FERRICHROME IRON RECEPTOR-RELATED"/>
    <property type="match status" value="1"/>
</dbReference>
<evidence type="ECO:0000256" key="1">
    <source>
        <dbReference type="ARBA" id="ARBA00004571"/>
    </source>
</evidence>
<comment type="similarity">
    <text evidence="12 13">Belongs to the TonB-dependent receptor family.</text>
</comment>
<dbReference type="InterPro" id="IPR036942">
    <property type="entry name" value="Beta-barrel_TonB_sf"/>
</dbReference>
<evidence type="ECO:0000256" key="12">
    <source>
        <dbReference type="PROSITE-ProRule" id="PRU01360"/>
    </source>
</evidence>
<keyword evidence="6 14" id="KW-0732">Signal</keyword>
<evidence type="ECO:0000256" key="4">
    <source>
        <dbReference type="ARBA" id="ARBA00022496"/>
    </source>
</evidence>
<evidence type="ECO:0000256" key="7">
    <source>
        <dbReference type="ARBA" id="ARBA00023004"/>
    </source>
</evidence>
<dbReference type="GO" id="GO:0009279">
    <property type="term" value="C:cell outer membrane"/>
    <property type="evidence" value="ECO:0007669"/>
    <property type="project" value="UniProtKB-SubCell"/>
</dbReference>
<dbReference type="GO" id="GO:0015344">
    <property type="term" value="F:siderophore uptake transmembrane transporter activity"/>
    <property type="evidence" value="ECO:0007669"/>
    <property type="project" value="TreeGrafter"/>
</dbReference>
<keyword evidence="2 12" id="KW-0813">Transport</keyword>
<keyword evidence="3 12" id="KW-1134">Transmembrane beta strand</keyword>
<comment type="caution">
    <text evidence="17">The sequence shown here is derived from an EMBL/GenBank/DDBJ whole genome shotgun (WGS) entry which is preliminary data.</text>
</comment>
<dbReference type="SUPFAM" id="SSF56935">
    <property type="entry name" value="Porins"/>
    <property type="match status" value="1"/>
</dbReference>
<dbReference type="InterPro" id="IPR000531">
    <property type="entry name" value="Beta-barrel_TonB"/>
</dbReference>
<feature type="chain" id="PRO_5004574344" evidence="14">
    <location>
        <begin position="35"/>
        <end position="760"/>
    </location>
</feature>
<dbReference type="AlphaFoldDB" id="T1CPI7"/>
<dbReference type="Pfam" id="PF00593">
    <property type="entry name" value="TonB_dep_Rec_b-barrel"/>
    <property type="match status" value="1"/>
</dbReference>
<dbReference type="Pfam" id="PF07715">
    <property type="entry name" value="Plug"/>
    <property type="match status" value="1"/>
</dbReference>
<evidence type="ECO:0000256" key="6">
    <source>
        <dbReference type="ARBA" id="ARBA00022729"/>
    </source>
</evidence>
<keyword evidence="4" id="KW-0410">Iron transport</keyword>
<comment type="subcellular location">
    <subcellularLocation>
        <location evidence="1 12">Cell outer membrane</location>
        <topology evidence="1 12">Multi-pass membrane protein</topology>
    </subcellularLocation>
</comment>
<reference evidence="17 18" key="2">
    <citation type="journal article" date="2013" name="Genome Announc.">
        <title>Draft Genome Sequences of Porphyromonas crevioricanis JCM 15906T and Porphyromonas cansulci JCM 13913T Isolated from a Canine Oral Cavity.</title>
        <authorList>
            <person name="Sakamoto M."/>
            <person name="Tanaka N."/>
            <person name="Shiwa Y."/>
            <person name="Yoshikawa H."/>
            <person name="Ohkuma M."/>
        </authorList>
    </citation>
    <scope>NUCLEOTIDE SEQUENCE [LARGE SCALE GENOMIC DNA]</scope>
    <source>
        <strain evidence="17 18">JCM 15906</strain>
    </source>
</reference>
<evidence type="ECO:0000313" key="17">
    <source>
        <dbReference type="EMBL" id="GAD05732.1"/>
    </source>
</evidence>
<feature type="signal peptide" evidence="14">
    <location>
        <begin position="1"/>
        <end position="34"/>
    </location>
</feature>
<feature type="domain" description="TonB-dependent receptor plug" evidence="16">
    <location>
        <begin position="59"/>
        <end position="166"/>
    </location>
</feature>
<gene>
    <name evidence="17" type="ORF">PORCRE_1439</name>
</gene>
<evidence type="ECO:0000256" key="9">
    <source>
        <dbReference type="ARBA" id="ARBA00023077"/>
    </source>
</evidence>
<dbReference type="PANTHER" id="PTHR32552:SF68">
    <property type="entry name" value="FERRICHROME OUTER MEMBRANE TRANSPORTER_PHAGE RECEPTOR"/>
    <property type="match status" value="1"/>
</dbReference>
<keyword evidence="17" id="KW-0675">Receptor</keyword>
<protein>
    <submittedName>
        <fullName evidence="17">Thiamin-regulated outer membrane receptor Omr1</fullName>
    </submittedName>
</protein>
<keyword evidence="11 12" id="KW-0998">Cell outer membrane</keyword>
<dbReference type="InterPro" id="IPR039426">
    <property type="entry name" value="TonB-dep_rcpt-like"/>
</dbReference>
<evidence type="ECO:0000256" key="2">
    <source>
        <dbReference type="ARBA" id="ARBA00022448"/>
    </source>
</evidence>
<evidence type="ECO:0000256" key="11">
    <source>
        <dbReference type="ARBA" id="ARBA00023237"/>
    </source>
</evidence>
<evidence type="ECO:0000256" key="3">
    <source>
        <dbReference type="ARBA" id="ARBA00022452"/>
    </source>
</evidence>
<evidence type="ECO:0000256" key="5">
    <source>
        <dbReference type="ARBA" id="ARBA00022692"/>
    </source>
</evidence>
<evidence type="ECO:0000256" key="13">
    <source>
        <dbReference type="RuleBase" id="RU003357"/>
    </source>
</evidence>
<evidence type="ECO:0000313" key="18">
    <source>
        <dbReference type="Proteomes" id="UP000018031"/>
    </source>
</evidence>
<keyword evidence="9 13" id="KW-0798">TonB box</keyword>
<dbReference type="Gene3D" id="2.170.130.10">
    <property type="entry name" value="TonB-dependent receptor, plug domain"/>
    <property type="match status" value="1"/>
</dbReference>
<keyword evidence="7" id="KW-0408">Iron</keyword>
<feature type="domain" description="TonB-dependent receptor-like beta-barrel" evidence="15">
    <location>
        <begin position="277"/>
        <end position="712"/>
    </location>
</feature>
<keyword evidence="8" id="KW-0406">Ion transport</keyword>
<organism evidence="17 18">
    <name type="scientific">Porphyromonas crevioricanis JCM 15906</name>
    <dbReference type="NCBI Taxonomy" id="1305617"/>
    <lineage>
        <taxon>Bacteria</taxon>
        <taxon>Pseudomonadati</taxon>
        <taxon>Bacteroidota</taxon>
        <taxon>Bacteroidia</taxon>
        <taxon>Bacteroidales</taxon>
        <taxon>Porphyromonadaceae</taxon>
        <taxon>Porphyromonas</taxon>
    </lineage>
</organism>
<dbReference type="Proteomes" id="UP000018031">
    <property type="component" value="Unassembled WGS sequence"/>
</dbReference>
<proteinExistence type="inferred from homology"/>
<sequence>MEYKTNKCLNMKQSKFLRPSLLSLGLALGVSASAQSVPDSSRIVQLEEVQVVAGRAGYRTPVSFSEMKKSELKRSAYGQDMPYLLSLLPGVVATSDAGTGLGYTSLKVRGSDASRINITTNGVPLNDSESQGVFWVNMPDFSSSLRDVQVQRGLGTSSNGAAAFGATINMRTEQYGLTPYAQVDLSGGAFGTFRRSASIGSGALSNGWAFDARISKITSDGFVKRADVDLNSYFFQSAYHHNGTLLKLITFGGKEKTGIAWNGIDPNKMDKLGRDYNSAGFMYKDAEGKEHFYHNTDNYNQRHYQAILSQQLGDRWSLNATLHATRGLGYTDEYRTGRKLKEYALKPFELEGNKIKKTDLIRQKHLDNWFYGLITSAQYRAESYDLTFGASANAYDGKHFGYINWIKQYSSPLEPEYRYYDNKSDKKEASAFAKINWQPVSGLNLFADLQYRGIRYKMEGVDDKYSDTDKRMATLDIEQSFNFFNPKAGVSYSLVDGHVVYASVAMGHREPNRKAYTDAGSKGFPTEEKMIDYELGYRWQLPSFAAAVNFYYMDYKDQLVLDGRFSDVGELLFSNVPNSYRMGVELSAGWEPCEYFTWNIAAAFSRNKIDKYTQTFAVYGPGDDDFELRTEEMKNTDISYSPSVVLSNLFTTRYKGLELGLQTQYVGKQYLDNTMNEDRSLKAYCVSALRLGYRLPVSWVEDFSLGLTVNNLFNTEYSSNAYVYDTGYVKGEDGKLTAYNDLRVFPQAPIHLMGSVSIRF</sequence>
<keyword evidence="5 12" id="KW-0812">Transmembrane</keyword>
<evidence type="ECO:0000259" key="16">
    <source>
        <dbReference type="Pfam" id="PF07715"/>
    </source>
</evidence>
<dbReference type="EMBL" id="BAOU01000039">
    <property type="protein sequence ID" value="GAD05732.1"/>
    <property type="molecule type" value="Genomic_DNA"/>
</dbReference>
<reference evidence="18" key="1">
    <citation type="journal article" date="2013" name="Genome">
        <title>Draft Genome Sequences of Porphyromonas crevioricanis JCM 15906T and Porphyromonas cansulci JCM 13913T Isolated from a Canine Oral Cavity.</title>
        <authorList>
            <person name="Sakamoto M."/>
            <person name="Tanaka N."/>
            <person name="Shiwa Y."/>
            <person name="Yoshikawa H."/>
            <person name="Ohkuma M."/>
        </authorList>
    </citation>
    <scope>NUCLEOTIDE SEQUENCE [LARGE SCALE GENOMIC DNA]</scope>
    <source>
        <strain evidence="18">JCM 15906</strain>
    </source>
</reference>
<dbReference type="InterPro" id="IPR012910">
    <property type="entry name" value="Plug_dom"/>
</dbReference>
<evidence type="ECO:0000256" key="10">
    <source>
        <dbReference type="ARBA" id="ARBA00023136"/>
    </source>
</evidence>
<accession>T1CPI7</accession>
<evidence type="ECO:0000256" key="14">
    <source>
        <dbReference type="SAM" id="SignalP"/>
    </source>
</evidence>
<name>T1CPI7_9PORP</name>
<evidence type="ECO:0000256" key="8">
    <source>
        <dbReference type="ARBA" id="ARBA00023065"/>
    </source>
</evidence>
<evidence type="ECO:0000259" key="15">
    <source>
        <dbReference type="Pfam" id="PF00593"/>
    </source>
</evidence>
<keyword evidence="10 12" id="KW-0472">Membrane</keyword>
<dbReference type="PROSITE" id="PS52016">
    <property type="entry name" value="TONB_DEPENDENT_REC_3"/>
    <property type="match status" value="1"/>
</dbReference>